<dbReference type="InterPro" id="IPR036515">
    <property type="entry name" value="Transposase_17_sf"/>
</dbReference>
<keyword evidence="3" id="KW-1185">Reference proteome</keyword>
<organism evidence="2 3">
    <name type="scientific">Salinivibrio costicola subsp. alcaliphilus</name>
    <dbReference type="NCBI Taxonomy" id="272773"/>
    <lineage>
        <taxon>Bacteria</taxon>
        <taxon>Pseudomonadati</taxon>
        <taxon>Pseudomonadota</taxon>
        <taxon>Gammaproteobacteria</taxon>
        <taxon>Vibrionales</taxon>
        <taxon>Vibrionaceae</taxon>
        <taxon>Salinivibrio</taxon>
    </lineage>
</organism>
<accession>A0ABX3KQA4</accession>
<gene>
    <name evidence="2" type="ORF">BZJ21_08440</name>
</gene>
<sequence length="316" mass="35883">MTKARASLVNLSATPYYHCVSRCVRRSFLCGYDAQSQKSYEHRRAWIETRLLTLAKAFCIDICAYAIMSNHYHVVLHINAKAAQSLTNIDVIDRWLAFHQTPVLIQRFRQGESLSKSEYKACCRIIESWRERLMSVSWFMKLLNQYISAQANREDQCTGHFWEGRFKSQALLDDKALAAAMAYVDLNPVRAGITKQPKQANYTSIKKRVESLKQNKATPAGLFAFAGNPRKSMPDGIPFRLMDYLALVEWTCHKGQERGSNQRPPLLTRLNMSSETWLTTCAHLECGNVVGSLSSIQAVLPTLGLKRMTGVMIPNR</sequence>
<dbReference type="Gene3D" id="3.30.70.1290">
    <property type="entry name" value="Transposase IS200-like"/>
    <property type="match status" value="1"/>
</dbReference>
<evidence type="ECO:0000313" key="3">
    <source>
        <dbReference type="Proteomes" id="UP000189431"/>
    </source>
</evidence>
<dbReference type="SUPFAM" id="SSF143422">
    <property type="entry name" value="Transposase IS200-like"/>
    <property type="match status" value="1"/>
</dbReference>
<reference evidence="3" key="1">
    <citation type="submission" date="2017-01" db="EMBL/GenBank/DDBJ databases">
        <title>Draft genome of the species Salinivibrio costicola subsp. alcaliphilus.</title>
        <authorList>
            <person name="Lopez-Hermoso C."/>
            <person name="De La Haba R."/>
            <person name="Sanchez-Porro C."/>
            <person name="Ventosa A."/>
        </authorList>
    </citation>
    <scope>NUCLEOTIDE SEQUENCE [LARGE SCALE GENOMIC DNA]</scope>
    <source>
        <strain evidence="3">CBH448</strain>
    </source>
</reference>
<feature type="domain" description="Transposase IS200-like" evidence="1">
    <location>
        <begin position="12"/>
        <end position="187"/>
    </location>
</feature>
<evidence type="ECO:0000259" key="1">
    <source>
        <dbReference type="SMART" id="SM01321"/>
    </source>
</evidence>
<evidence type="ECO:0000313" key="2">
    <source>
        <dbReference type="EMBL" id="OOF33872.1"/>
    </source>
</evidence>
<dbReference type="PANTHER" id="PTHR34322">
    <property type="entry name" value="TRANSPOSASE, Y1_TNP DOMAIN-CONTAINING"/>
    <property type="match status" value="1"/>
</dbReference>
<proteinExistence type="predicted"/>
<dbReference type="InterPro" id="IPR002686">
    <property type="entry name" value="Transposase_17"/>
</dbReference>
<dbReference type="Proteomes" id="UP000189431">
    <property type="component" value="Unassembled WGS sequence"/>
</dbReference>
<dbReference type="RefSeq" id="WP_077669548.1">
    <property type="nucleotide sequence ID" value="NZ_MUFR01000020.1"/>
</dbReference>
<protein>
    <submittedName>
        <fullName evidence="2">Transposase</fullName>
    </submittedName>
</protein>
<comment type="caution">
    <text evidence="2">The sequence shown here is derived from an EMBL/GenBank/DDBJ whole genome shotgun (WGS) entry which is preliminary data.</text>
</comment>
<dbReference type="EMBL" id="MUFR01000020">
    <property type="protein sequence ID" value="OOF33872.1"/>
    <property type="molecule type" value="Genomic_DNA"/>
</dbReference>
<dbReference type="PANTHER" id="PTHR34322:SF2">
    <property type="entry name" value="TRANSPOSASE IS200-LIKE DOMAIN-CONTAINING PROTEIN"/>
    <property type="match status" value="1"/>
</dbReference>
<dbReference type="SMART" id="SM01321">
    <property type="entry name" value="Y1_Tnp"/>
    <property type="match status" value="1"/>
</dbReference>
<name>A0ABX3KQA4_SALCS</name>